<accession>A0A9P7VHS2</accession>
<sequence length="311" mass="35193">MDHSYTPRKELALSQDSKNWAREAAKYGGFCVLTAKVNTTGTAVVFAHLIDKSLSSDTDARLLLVCLEYHNILDRNYAMFVPSQEAIKTIHDFTLLPNAEKRKKPAKMYFDYKEKSIQVQSFSLKLSKEYMVSCWTLQQSEEEYKQTQERTDVFYPFHQPELRNQLQSHVSPFCPGWNAGRKLAKYDDNALDLLSTSAQDQFDFRRLVGFSTTWNDDSTVPVDFLNGTRSTFFPIGSIQFPSESEEDGRELQIKSITKRQRTSRRGTSSAVNGPPTTTNDAPSPSERAARRTRSKKTASSIAGLSLGQTGR</sequence>
<proteinExistence type="predicted"/>
<dbReference type="GeneID" id="66112965"/>
<evidence type="ECO:0000313" key="3">
    <source>
        <dbReference type="Proteomes" id="UP000812287"/>
    </source>
</evidence>
<name>A0A9P7VHS2_9AGAR</name>
<comment type="caution">
    <text evidence="2">The sequence shown here is derived from an EMBL/GenBank/DDBJ whole genome shotgun (WGS) entry which is preliminary data.</text>
</comment>
<dbReference type="RefSeq" id="XP_043034110.1">
    <property type="nucleotide sequence ID" value="XM_043190668.1"/>
</dbReference>
<dbReference type="EMBL" id="MU250569">
    <property type="protein sequence ID" value="KAG7440610.1"/>
    <property type="molecule type" value="Genomic_DNA"/>
</dbReference>
<evidence type="ECO:0000313" key="2">
    <source>
        <dbReference type="EMBL" id="KAG7440610.1"/>
    </source>
</evidence>
<protein>
    <submittedName>
        <fullName evidence="2">Uncharacterized protein</fullName>
    </submittedName>
</protein>
<gene>
    <name evidence="2" type="ORF">BT62DRAFT_997651</name>
</gene>
<dbReference type="AlphaFoldDB" id="A0A9P7VHS2"/>
<feature type="compositionally biased region" description="Polar residues" evidence="1">
    <location>
        <begin position="265"/>
        <end position="282"/>
    </location>
</feature>
<keyword evidence="3" id="KW-1185">Reference proteome</keyword>
<reference evidence="2" key="1">
    <citation type="submission" date="2020-11" db="EMBL/GenBank/DDBJ databases">
        <title>Adaptations for nitrogen fixation in a non-lichenized fungal sporocarp promotes dispersal by wood-feeding termites.</title>
        <authorList>
            <consortium name="DOE Joint Genome Institute"/>
            <person name="Koch R.A."/>
            <person name="Yoon G."/>
            <person name="Arayal U."/>
            <person name="Lail K."/>
            <person name="Amirebrahimi M."/>
            <person name="Labutti K."/>
            <person name="Lipzen A."/>
            <person name="Riley R."/>
            <person name="Barry K."/>
            <person name="Henrissat B."/>
            <person name="Grigoriev I.V."/>
            <person name="Herr J.R."/>
            <person name="Aime M.C."/>
        </authorList>
    </citation>
    <scope>NUCLEOTIDE SEQUENCE</scope>
    <source>
        <strain evidence="2">MCA 3950</strain>
    </source>
</reference>
<organism evidence="2 3">
    <name type="scientific">Guyanagaster necrorhizus</name>
    <dbReference type="NCBI Taxonomy" id="856835"/>
    <lineage>
        <taxon>Eukaryota</taxon>
        <taxon>Fungi</taxon>
        <taxon>Dikarya</taxon>
        <taxon>Basidiomycota</taxon>
        <taxon>Agaricomycotina</taxon>
        <taxon>Agaricomycetes</taxon>
        <taxon>Agaricomycetidae</taxon>
        <taxon>Agaricales</taxon>
        <taxon>Marasmiineae</taxon>
        <taxon>Physalacriaceae</taxon>
        <taxon>Guyanagaster</taxon>
    </lineage>
</organism>
<evidence type="ECO:0000256" key="1">
    <source>
        <dbReference type="SAM" id="MobiDB-lite"/>
    </source>
</evidence>
<dbReference type="OrthoDB" id="2936072at2759"/>
<feature type="region of interest" description="Disordered" evidence="1">
    <location>
        <begin position="256"/>
        <end position="311"/>
    </location>
</feature>
<dbReference type="Proteomes" id="UP000812287">
    <property type="component" value="Unassembled WGS sequence"/>
</dbReference>